<evidence type="ECO:0000313" key="13">
    <source>
        <dbReference type="WBParaSite" id="Gr19_v10_g4958.t1"/>
    </source>
</evidence>
<feature type="domain" description="GPI inositol-deacylase PGAP1-like alpha/beta" evidence="11">
    <location>
        <begin position="38"/>
        <end position="171"/>
    </location>
</feature>
<evidence type="ECO:0000256" key="5">
    <source>
        <dbReference type="ARBA" id="ARBA00022801"/>
    </source>
</evidence>
<keyword evidence="8 10" id="KW-1133">Transmembrane helix</keyword>
<comment type="function">
    <text evidence="10">Involved in inositol deacylation of GPI-anchored proteins which plays important roles in the quality control and ER-associated degradation of GPI-anchored proteins.</text>
</comment>
<dbReference type="Pfam" id="PF07819">
    <property type="entry name" value="PGAP1"/>
    <property type="match status" value="2"/>
</dbReference>
<name>A0A914HX58_GLORO</name>
<feature type="domain" description="GPI inositol-deacylase PGAP1-like alpha/beta" evidence="11">
    <location>
        <begin position="190"/>
        <end position="223"/>
    </location>
</feature>
<evidence type="ECO:0000256" key="4">
    <source>
        <dbReference type="ARBA" id="ARBA00022692"/>
    </source>
</evidence>
<dbReference type="AlphaFoldDB" id="A0A914HX58"/>
<evidence type="ECO:0000256" key="6">
    <source>
        <dbReference type="ARBA" id="ARBA00022824"/>
    </source>
</evidence>
<comment type="caution">
    <text evidence="10">Lacks conserved residue(s) required for the propagation of feature annotation.</text>
</comment>
<evidence type="ECO:0000313" key="12">
    <source>
        <dbReference type="Proteomes" id="UP000887572"/>
    </source>
</evidence>
<evidence type="ECO:0000256" key="2">
    <source>
        <dbReference type="ARBA" id="ARBA00006931"/>
    </source>
</evidence>
<evidence type="ECO:0000256" key="7">
    <source>
        <dbReference type="ARBA" id="ARBA00022927"/>
    </source>
</evidence>
<dbReference type="Proteomes" id="UP000887572">
    <property type="component" value="Unplaced"/>
</dbReference>
<dbReference type="InterPro" id="IPR029058">
    <property type="entry name" value="AB_hydrolase_fold"/>
</dbReference>
<dbReference type="GO" id="GO:0006505">
    <property type="term" value="P:GPI anchor metabolic process"/>
    <property type="evidence" value="ECO:0007669"/>
    <property type="project" value="TreeGrafter"/>
</dbReference>
<dbReference type="SUPFAM" id="SSF53474">
    <property type="entry name" value="alpha/beta-Hydrolases"/>
    <property type="match status" value="1"/>
</dbReference>
<dbReference type="Gene3D" id="3.40.50.1820">
    <property type="entry name" value="alpha/beta hydrolase"/>
    <property type="match status" value="1"/>
</dbReference>
<protein>
    <recommendedName>
        <fullName evidence="10">GPI inositol-deacylase</fullName>
        <ecNumber evidence="10">3.1.-.-</ecNumber>
    </recommendedName>
</protein>
<evidence type="ECO:0000256" key="3">
    <source>
        <dbReference type="ARBA" id="ARBA00022448"/>
    </source>
</evidence>
<keyword evidence="4 10" id="KW-0812">Transmembrane</keyword>
<evidence type="ECO:0000256" key="1">
    <source>
        <dbReference type="ARBA" id="ARBA00004477"/>
    </source>
</evidence>
<dbReference type="GO" id="GO:0006888">
    <property type="term" value="P:endoplasmic reticulum to Golgi vesicle-mediated transport"/>
    <property type="evidence" value="ECO:0007669"/>
    <property type="project" value="TreeGrafter"/>
</dbReference>
<evidence type="ECO:0000256" key="9">
    <source>
        <dbReference type="ARBA" id="ARBA00023136"/>
    </source>
</evidence>
<comment type="similarity">
    <text evidence="2 10">Belongs to the GPI inositol-deacylase family.</text>
</comment>
<dbReference type="GO" id="GO:0005789">
    <property type="term" value="C:endoplasmic reticulum membrane"/>
    <property type="evidence" value="ECO:0007669"/>
    <property type="project" value="UniProtKB-SubCell"/>
</dbReference>
<reference evidence="13" key="1">
    <citation type="submission" date="2022-11" db="UniProtKB">
        <authorList>
            <consortium name="WormBaseParasite"/>
        </authorList>
    </citation>
    <scope>IDENTIFICATION</scope>
</reference>
<feature type="transmembrane region" description="Helical" evidence="10">
    <location>
        <begin position="568"/>
        <end position="588"/>
    </location>
</feature>
<feature type="transmembrane region" description="Helical" evidence="10">
    <location>
        <begin position="657"/>
        <end position="680"/>
    </location>
</feature>
<proteinExistence type="inferred from homology"/>
<dbReference type="GO" id="GO:0050185">
    <property type="term" value="F:phosphatidylinositol deacylase activity"/>
    <property type="evidence" value="ECO:0007669"/>
    <property type="project" value="TreeGrafter"/>
</dbReference>
<feature type="transmembrane region" description="Helical" evidence="10">
    <location>
        <begin position="540"/>
        <end position="562"/>
    </location>
</feature>
<dbReference type="GO" id="GO:0015031">
    <property type="term" value="P:protein transport"/>
    <property type="evidence" value="ECO:0007669"/>
    <property type="project" value="UniProtKB-KW"/>
</dbReference>
<keyword evidence="5 10" id="KW-0378">Hydrolase</keyword>
<keyword evidence="7 10" id="KW-0653">Protein transport</keyword>
<accession>A0A914HX58</accession>
<evidence type="ECO:0000259" key="11">
    <source>
        <dbReference type="Pfam" id="PF07819"/>
    </source>
</evidence>
<dbReference type="PANTHER" id="PTHR15495:SF7">
    <property type="entry name" value="GPI INOSITOL-DEACYLASE"/>
    <property type="match status" value="1"/>
</dbReference>
<keyword evidence="9 10" id="KW-0472">Membrane</keyword>
<organism evidence="12 13">
    <name type="scientific">Globodera rostochiensis</name>
    <name type="common">Golden nematode worm</name>
    <name type="synonym">Heterodera rostochiensis</name>
    <dbReference type="NCBI Taxonomy" id="31243"/>
    <lineage>
        <taxon>Eukaryota</taxon>
        <taxon>Metazoa</taxon>
        <taxon>Ecdysozoa</taxon>
        <taxon>Nematoda</taxon>
        <taxon>Chromadorea</taxon>
        <taxon>Rhabditida</taxon>
        <taxon>Tylenchina</taxon>
        <taxon>Tylenchomorpha</taxon>
        <taxon>Tylenchoidea</taxon>
        <taxon>Heteroderidae</taxon>
        <taxon>Heteroderinae</taxon>
        <taxon>Globodera</taxon>
    </lineage>
</organism>
<evidence type="ECO:0000256" key="10">
    <source>
        <dbReference type="RuleBase" id="RU365011"/>
    </source>
</evidence>
<keyword evidence="3 10" id="KW-0813">Transport</keyword>
<feature type="transmembrane region" description="Helical" evidence="10">
    <location>
        <begin position="511"/>
        <end position="528"/>
    </location>
</feature>
<evidence type="ECO:0000256" key="8">
    <source>
        <dbReference type="ARBA" id="ARBA00022989"/>
    </source>
</evidence>
<keyword evidence="6 10" id="KW-0256">Endoplasmic reticulum</keyword>
<sequence>MWRRIFYLDVGLKHKTYSLFLYAEGLNRAQRYGELGRLDGFPIVFVPGNAGSGRQVRSLGSLLQNKTERLGTPFQFDTFALDFNEEMTALNFDYIESQAQFLSDSIDHILSLYSSPHISPPKIVLIGHSMGGIVIQKLLATDSKFDKRQNIAFVVAFATPFAQPPFMFDKRGRRRALIVAGGKMRFRTLSHAAIDRIWAEADHLCIVWCNELVRQTSRFLFDYAAAPTHFLHNFHDFAHLHYHSLGVRLSPVSPDSASLSDVNISLCVPKCPLNSGPQQIDLLSNNIPSIGKQRFLLAIAHLTDRNHLSSKFDLLTLPNCGQSVGARFLDAAHLFAFFNLSNCVAQGKVLIAGGAHLWVFDDDAILLPQVNLSFIQFLWNGNKFTMRNFSMEMRPLAIVPIHFPRKENEFGIFKVQILRRKCREKSVARQRIVFLADGVPRRFDKFGTDSNSSALFIYPPTKGRWPNAEDTGGGQHHQLMIIDTAQCAEYSLVFSIGLHFSLIKLFRRSQHFLPTSSVFTLLLVHFYVSTTTGRRHFMNFCAVPVLMSAAIAFLGTDVFLLLLAVNSAVFLFFHLLLLTVSPLVLALFRRLFGPFASFAAAAAAAHLRIILFLLLALSTAFTNNSYPLALFCVCLHISALHRRFASGGNAVAFSSASLLLILPSVVFQFAHIFTCAWNLAKFGQFRALSDPFLATNLTLSLFTLASRFRTPIKLFGIS</sequence>
<dbReference type="InterPro" id="IPR039529">
    <property type="entry name" value="PGAP1/BST1"/>
</dbReference>
<dbReference type="WBParaSite" id="Gr19_v10_g4958.t1">
    <property type="protein sequence ID" value="Gr19_v10_g4958.t1"/>
    <property type="gene ID" value="Gr19_v10_g4958"/>
</dbReference>
<keyword evidence="12" id="KW-1185">Reference proteome</keyword>
<dbReference type="EC" id="3.1.-.-" evidence="10"/>
<dbReference type="InterPro" id="IPR012908">
    <property type="entry name" value="PGAP1-ab_dom-like"/>
</dbReference>
<dbReference type="PANTHER" id="PTHR15495">
    <property type="entry name" value="NEGATIVE REGULATOR OF VESICLE FORMATION-RELATED"/>
    <property type="match status" value="1"/>
</dbReference>
<feature type="transmembrane region" description="Helical" evidence="10">
    <location>
        <begin position="595"/>
        <end position="620"/>
    </location>
</feature>
<comment type="subcellular location">
    <subcellularLocation>
        <location evidence="1">Endoplasmic reticulum membrane</location>
        <topology evidence="1">Multi-pass membrane protein</topology>
    </subcellularLocation>
</comment>